<evidence type="ECO:0000313" key="2">
    <source>
        <dbReference type="Proteomes" id="UP000249204"/>
    </source>
</evidence>
<accession>A0A2W6N9Z7</accession>
<dbReference type="AlphaFoldDB" id="A0A2W6N9Z7"/>
<organism evidence="1 2">
    <name type="scientific">Paenibacillus silvae</name>
    <dbReference type="NCBI Taxonomy" id="1325358"/>
    <lineage>
        <taxon>Bacteria</taxon>
        <taxon>Bacillati</taxon>
        <taxon>Bacillota</taxon>
        <taxon>Bacilli</taxon>
        <taxon>Bacillales</taxon>
        <taxon>Paenibacillaceae</taxon>
        <taxon>Paenibacillus</taxon>
    </lineage>
</organism>
<proteinExistence type="predicted"/>
<protein>
    <submittedName>
        <fullName evidence="1">Uncharacterized protein</fullName>
    </submittedName>
</protein>
<dbReference type="EMBL" id="QKWW01000087">
    <property type="protein sequence ID" value="PZT52767.1"/>
    <property type="molecule type" value="Genomic_DNA"/>
</dbReference>
<comment type="caution">
    <text evidence="1">The sequence shown here is derived from an EMBL/GenBank/DDBJ whole genome shotgun (WGS) entry which is preliminary data.</text>
</comment>
<dbReference type="Proteomes" id="UP000249204">
    <property type="component" value="Unassembled WGS sequence"/>
</dbReference>
<evidence type="ECO:0000313" key="1">
    <source>
        <dbReference type="EMBL" id="PZT52767.1"/>
    </source>
</evidence>
<reference evidence="1 2" key="1">
    <citation type="submission" date="2018-06" db="EMBL/GenBank/DDBJ databases">
        <title>Isolation of heavy metals resistant Paenibacillus silvae NC2 from Gold-Copper mine in ZiJin, China.</title>
        <authorList>
            <person name="Xu J."/>
            <person name="Mazhar H.S."/>
            <person name="Rensing C."/>
        </authorList>
    </citation>
    <scope>NUCLEOTIDE SEQUENCE [LARGE SCALE GENOMIC DNA]</scope>
    <source>
        <strain evidence="1 2">NC2</strain>
    </source>
</reference>
<name>A0A2W6N9Z7_9BACL</name>
<sequence length="59" mass="7056">MEQVRQARNVAVFIFEQVEPLDFAGPLKSEPYKRQILWNMIGRRLEIFHSRVQKLVETL</sequence>
<gene>
    <name evidence="1" type="ORF">DN757_25505</name>
</gene>
<dbReference type="RefSeq" id="WP_111272994.1">
    <property type="nucleotide sequence ID" value="NZ_QKWW01000087.1"/>
</dbReference>